<evidence type="ECO:0000313" key="1">
    <source>
        <dbReference type="EMBL" id="KAJ3576165.1"/>
    </source>
</evidence>
<proteinExistence type="predicted"/>
<dbReference type="EMBL" id="JANPWZ010000492">
    <property type="protein sequence ID" value="KAJ3576165.1"/>
    <property type="molecule type" value="Genomic_DNA"/>
</dbReference>
<dbReference type="VEuPathDB" id="FungiDB:F4678DRAFT_478166"/>
<gene>
    <name evidence="1" type="ORF">NPX13_g3789</name>
</gene>
<protein>
    <submittedName>
        <fullName evidence="1">Uncharacterized protein</fullName>
    </submittedName>
</protein>
<organism evidence="1 2">
    <name type="scientific">Xylaria arbuscula</name>
    <dbReference type="NCBI Taxonomy" id="114810"/>
    <lineage>
        <taxon>Eukaryota</taxon>
        <taxon>Fungi</taxon>
        <taxon>Dikarya</taxon>
        <taxon>Ascomycota</taxon>
        <taxon>Pezizomycotina</taxon>
        <taxon>Sordariomycetes</taxon>
        <taxon>Xylariomycetidae</taxon>
        <taxon>Xylariales</taxon>
        <taxon>Xylariaceae</taxon>
        <taxon>Xylaria</taxon>
    </lineage>
</organism>
<evidence type="ECO:0000313" key="2">
    <source>
        <dbReference type="Proteomes" id="UP001148614"/>
    </source>
</evidence>
<comment type="caution">
    <text evidence="1">The sequence shown here is derived from an EMBL/GenBank/DDBJ whole genome shotgun (WGS) entry which is preliminary data.</text>
</comment>
<keyword evidence="2" id="KW-1185">Reference proteome</keyword>
<reference evidence="1" key="1">
    <citation type="submission" date="2022-07" db="EMBL/GenBank/DDBJ databases">
        <title>Genome Sequence of Xylaria arbuscula.</title>
        <authorList>
            <person name="Buettner E."/>
        </authorList>
    </citation>
    <scope>NUCLEOTIDE SEQUENCE</scope>
    <source>
        <strain evidence="1">VT107</strain>
    </source>
</reference>
<name>A0A9W8NH38_9PEZI</name>
<dbReference type="Proteomes" id="UP001148614">
    <property type="component" value="Unassembled WGS sequence"/>
</dbReference>
<dbReference type="AlphaFoldDB" id="A0A9W8NH38"/>
<sequence>MCKIIANVTYKCGHTEPWVTPRGCQFDAEGVRKRGKHDPLCLIPGHCWVFGNVRLIKVDDNRQCSACFASKIEKQKGFSKEARATAIAKAKTSAEFHSTCAQEHIIEADNKSQLMEVPKSRINKATEVALQQLESSFKDAQMETHHYAELLQIIIGLPFLDKGRFVKRFAALAEKKLTTEDLKWLYELSVKERNFGDYFRQGVCNAEAKFD</sequence>
<accession>A0A9W8NH38</accession>